<feature type="compositionally biased region" description="Basic and acidic residues" evidence="1">
    <location>
        <begin position="319"/>
        <end position="336"/>
    </location>
</feature>
<feature type="region of interest" description="Disordered" evidence="1">
    <location>
        <begin position="97"/>
        <end position="121"/>
    </location>
</feature>
<feature type="region of interest" description="Disordered" evidence="1">
    <location>
        <begin position="169"/>
        <end position="188"/>
    </location>
</feature>
<feature type="compositionally biased region" description="Basic and acidic residues" evidence="1">
    <location>
        <begin position="1"/>
        <end position="18"/>
    </location>
</feature>
<feature type="region of interest" description="Disordered" evidence="1">
    <location>
        <begin position="214"/>
        <end position="530"/>
    </location>
</feature>
<protein>
    <submittedName>
        <fullName evidence="2">Uncharacterized protein</fullName>
    </submittedName>
</protein>
<reference evidence="2 3" key="1">
    <citation type="journal article" date="2018" name="Nat. Ecol. Evol.">
        <title>Pezizomycetes genomes reveal the molecular basis of ectomycorrhizal truffle lifestyle.</title>
        <authorList>
            <person name="Murat C."/>
            <person name="Payen T."/>
            <person name="Noel B."/>
            <person name="Kuo A."/>
            <person name="Morin E."/>
            <person name="Chen J."/>
            <person name="Kohler A."/>
            <person name="Krizsan K."/>
            <person name="Balestrini R."/>
            <person name="Da Silva C."/>
            <person name="Montanini B."/>
            <person name="Hainaut M."/>
            <person name="Levati E."/>
            <person name="Barry K.W."/>
            <person name="Belfiori B."/>
            <person name="Cichocki N."/>
            <person name="Clum A."/>
            <person name="Dockter R.B."/>
            <person name="Fauchery L."/>
            <person name="Guy J."/>
            <person name="Iotti M."/>
            <person name="Le Tacon F."/>
            <person name="Lindquist E.A."/>
            <person name="Lipzen A."/>
            <person name="Malagnac F."/>
            <person name="Mello A."/>
            <person name="Molinier V."/>
            <person name="Miyauchi S."/>
            <person name="Poulain J."/>
            <person name="Riccioni C."/>
            <person name="Rubini A."/>
            <person name="Sitrit Y."/>
            <person name="Splivallo R."/>
            <person name="Traeger S."/>
            <person name="Wang M."/>
            <person name="Zifcakova L."/>
            <person name="Wipf D."/>
            <person name="Zambonelli A."/>
            <person name="Paolocci F."/>
            <person name="Nowrousian M."/>
            <person name="Ottonello S."/>
            <person name="Baldrian P."/>
            <person name="Spatafora J.W."/>
            <person name="Henrissat B."/>
            <person name="Nagy L.G."/>
            <person name="Aury J.M."/>
            <person name="Wincker P."/>
            <person name="Grigoriev I.V."/>
            <person name="Bonfante P."/>
            <person name="Martin F.M."/>
        </authorList>
    </citation>
    <scope>NUCLEOTIDE SEQUENCE [LARGE SCALE GENOMIC DNA]</scope>
    <source>
        <strain evidence="2 3">RN42</strain>
    </source>
</reference>
<organism evidence="2 3">
    <name type="scientific">Ascobolus immersus RN42</name>
    <dbReference type="NCBI Taxonomy" id="1160509"/>
    <lineage>
        <taxon>Eukaryota</taxon>
        <taxon>Fungi</taxon>
        <taxon>Dikarya</taxon>
        <taxon>Ascomycota</taxon>
        <taxon>Pezizomycotina</taxon>
        <taxon>Pezizomycetes</taxon>
        <taxon>Pezizales</taxon>
        <taxon>Ascobolaceae</taxon>
        <taxon>Ascobolus</taxon>
    </lineage>
</organism>
<gene>
    <name evidence="2" type="ORF">BJ508DRAFT_336856</name>
</gene>
<feature type="compositionally biased region" description="Polar residues" evidence="1">
    <location>
        <begin position="408"/>
        <end position="418"/>
    </location>
</feature>
<feature type="compositionally biased region" description="Basic and acidic residues" evidence="1">
    <location>
        <begin position="424"/>
        <end position="472"/>
    </location>
</feature>
<feature type="compositionally biased region" description="Pro residues" evidence="1">
    <location>
        <begin position="373"/>
        <end position="384"/>
    </location>
</feature>
<feature type="region of interest" description="Disordered" evidence="1">
    <location>
        <begin position="1"/>
        <end position="48"/>
    </location>
</feature>
<feature type="compositionally biased region" description="Low complexity" evidence="1">
    <location>
        <begin position="108"/>
        <end position="121"/>
    </location>
</feature>
<evidence type="ECO:0000256" key="1">
    <source>
        <dbReference type="SAM" id="MobiDB-lite"/>
    </source>
</evidence>
<evidence type="ECO:0000313" key="3">
    <source>
        <dbReference type="Proteomes" id="UP000275078"/>
    </source>
</evidence>
<feature type="compositionally biased region" description="Basic and acidic residues" evidence="1">
    <location>
        <begin position="228"/>
        <end position="241"/>
    </location>
</feature>
<feature type="compositionally biased region" description="Basic and acidic residues" evidence="1">
    <location>
        <begin position="290"/>
        <end position="300"/>
    </location>
</feature>
<dbReference type="EMBL" id="ML120097">
    <property type="protein sequence ID" value="RPA70738.1"/>
    <property type="molecule type" value="Genomic_DNA"/>
</dbReference>
<feature type="compositionally biased region" description="Acidic residues" evidence="1">
    <location>
        <begin position="510"/>
        <end position="524"/>
    </location>
</feature>
<dbReference type="Proteomes" id="UP000275078">
    <property type="component" value="Unassembled WGS sequence"/>
</dbReference>
<evidence type="ECO:0000313" key="2">
    <source>
        <dbReference type="EMBL" id="RPA70738.1"/>
    </source>
</evidence>
<accession>A0A3N4HC34</accession>
<feature type="compositionally biased region" description="Polar residues" evidence="1">
    <location>
        <begin position="308"/>
        <end position="318"/>
    </location>
</feature>
<feature type="compositionally biased region" description="Polar residues" evidence="1">
    <location>
        <begin position="244"/>
        <end position="253"/>
    </location>
</feature>
<proteinExistence type="predicted"/>
<sequence length="530" mass="58455">MERRSSRLGHHDQFRDQRGIPNARAIGGRIGEEEDSDRATDMGSSDDEHVRAHVADQPGYPYLLENRHPGNGGGHGDRQLQRHRVILQHHEHNAMPRFDHDEHGQRVDSSMSGSSNDSDGSFEMRGGYDVPYRPGADNDVPGPYVPPLVFGQRALVGRQVFAVDQDHELGFGPGAPEPEILQGRGHGRMGSIEHRNLHVRRNMYGCEDYSITPHPEGVVDSSSSYDPGNDRAHGHGHDHEAQMNMGSDVSNSLYGAGSAGMHSDRDHDDQSSSGQSGYDGNDGHLLLDGPHPDAYGDRGHGQPHYHGRNSSEYSNRQPEQYHGHHDEDYRQPHVSDPDYMSSSPPPRPYHPDPHQPPIDILSSPPPHPDHPHQPPIDIPSSPPLRPDHQQIPHNTPSSPPLRPDHQQFPHNTPSSSEINYARRGSLDNENGGRPEDHRESSHDHEREGHMAGYHDHDDDASSSVDDRDRDPAEANGRGNSGSIDQEEDDHGYAGHLPRGHDRGLGVPDFDSSDSDDESGSDGDEFGPGID</sequence>
<keyword evidence="3" id="KW-1185">Reference proteome</keyword>
<dbReference type="AlphaFoldDB" id="A0A3N4HC34"/>
<feature type="non-terminal residue" evidence="2">
    <location>
        <position position="530"/>
    </location>
</feature>
<feature type="compositionally biased region" description="Basic and acidic residues" evidence="1">
    <location>
        <begin position="97"/>
        <end position="106"/>
    </location>
</feature>
<name>A0A3N4HC34_ASCIM</name>